<evidence type="ECO:0000313" key="2">
    <source>
        <dbReference type="EMBL" id="KKM67534.1"/>
    </source>
</evidence>
<protein>
    <submittedName>
        <fullName evidence="2">Uncharacterized protein</fullName>
    </submittedName>
</protein>
<reference evidence="2" key="1">
    <citation type="journal article" date="2015" name="Nature">
        <title>Complex archaea that bridge the gap between prokaryotes and eukaryotes.</title>
        <authorList>
            <person name="Spang A."/>
            <person name="Saw J.H."/>
            <person name="Jorgensen S.L."/>
            <person name="Zaremba-Niedzwiedzka K."/>
            <person name="Martijn J."/>
            <person name="Lind A.E."/>
            <person name="van Eijk R."/>
            <person name="Schleper C."/>
            <person name="Guy L."/>
            <person name="Ettema T.J."/>
        </authorList>
    </citation>
    <scope>NUCLEOTIDE SEQUENCE</scope>
</reference>
<proteinExistence type="predicted"/>
<accession>A0A0F9JCJ7</accession>
<evidence type="ECO:0000256" key="1">
    <source>
        <dbReference type="SAM" id="MobiDB-lite"/>
    </source>
</evidence>
<sequence length="146" mass="16530">MEEQKKDFGFIKNILNNNSLLRWVKKFSADGLQEESKADSFDVETDENTISISDVGMVKMFFSSSRFRGKTYISLDIKHIKEVLALVEGEGRLIINESDDKRLCYIQSGNNVVVIAPTSEANSQEKKPKKNKAESKDSKDSKDSEE</sequence>
<name>A0A0F9JCJ7_9ZZZZ</name>
<dbReference type="EMBL" id="LAZR01010331">
    <property type="protein sequence ID" value="KKM67534.1"/>
    <property type="molecule type" value="Genomic_DNA"/>
</dbReference>
<feature type="compositionally biased region" description="Basic and acidic residues" evidence="1">
    <location>
        <begin position="123"/>
        <end position="146"/>
    </location>
</feature>
<organism evidence="2">
    <name type="scientific">marine sediment metagenome</name>
    <dbReference type="NCBI Taxonomy" id="412755"/>
    <lineage>
        <taxon>unclassified sequences</taxon>
        <taxon>metagenomes</taxon>
        <taxon>ecological metagenomes</taxon>
    </lineage>
</organism>
<gene>
    <name evidence="2" type="ORF">LCGC14_1470220</name>
</gene>
<feature type="region of interest" description="Disordered" evidence="1">
    <location>
        <begin position="116"/>
        <end position="146"/>
    </location>
</feature>
<comment type="caution">
    <text evidence="2">The sequence shown here is derived from an EMBL/GenBank/DDBJ whole genome shotgun (WGS) entry which is preliminary data.</text>
</comment>
<dbReference type="AlphaFoldDB" id="A0A0F9JCJ7"/>